<evidence type="ECO:0000313" key="6">
    <source>
        <dbReference type="EMBL" id="WNM25305.1"/>
    </source>
</evidence>
<dbReference type="Proteomes" id="UP001304125">
    <property type="component" value="Chromosome"/>
</dbReference>
<name>A0AA96J8C5_9MICO</name>
<keyword evidence="7" id="KW-1185">Reference proteome</keyword>
<evidence type="ECO:0000256" key="3">
    <source>
        <dbReference type="ARBA" id="ARBA00022801"/>
    </source>
</evidence>
<dbReference type="RefSeq" id="WP_313500154.1">
    <property type="nucleotide sequence ID" value="NZ_CP134879.1"/>
</dbReference>
<evidence type="ECO:0000256" key="2">
    <source>
        <dbReference type="ARBA" id="ARBA00022723"/>
    </source>
</evidence>
<keyword evidence="3" id="KW-0378">Hydrolase</keyword>
<dbReference type="Pfam" id="PF02633">
    <property type="entry name" value="Creatininase"/>
    <property type="match status" value="1"/>
</dbReference>
<keyword evidence="4" id="KW-0862">Zinc</keyword>
<keyword evidence="2" id="KW-0479">Metal-binding</keyword>
<dbReference type="SUPFAM" id="SSF102215">
    <property type="entry name" value="Creatininase"/>
    <property type="match status" value="1"/>
</dbReference>
<reference evidence="6 7" key="1">
    <citation type="submission" date="2023-09" db="EMBL/GenBank/DDBJ databases">
        <title>Demequina sp. a novel bacteria isolated from Capsicum annuum.</title>
        <authorList>
            <person name="Humaira Z."/>
            <person name="Lee J."/>
            <person name="Cho D."/>
        </authorList>
    </citation>
    <scope>NUCLEOTIDE SEQUENCE [LARGE SCALE GENOMIC DNA]</scope>
    <source>
        <strain evidence="6 7">OYTSA14</strain>
    </source>
</reference>
<dbReference type="Gene3D" id="3.40.50.10310">
    <property type="entry name" value="Creatininase"/>
    <property type="match status" value="1"/>
</dbReference>
<organism evidence="6 7">
    <name type="scientific">Demequina capsici</name>
    <dbReference type="NCBI Taxonomy" id="3075620"/>
    <lineage>
        <taxon>Bacteria</taxon>
        <taxon>Bacillati</taxon>
        <taxon>Actinomycetota</taxon>
        <taxon>Actinomycetes</taxon>
        <taxon>Micrococcales</taxon>
        <taxon>Demequinaceae</taxon>
        <taxon>Demequina</taxon>
    </lineage>
</organism>
<evidence type="ECO:0000256" key="5">
    <source>
        <dbReference type="ARBA" id="ARBA00024029"/>
    </source>
</evidence>
<dbReference type="AlphaFoldDB" id="A0AA96J8C5"/>
<dbReference type="GO" id="GO:0009231">
    <property type="term" value="P:riboflavin biosynthetic process"/>
    <property type="evidence" value="ECO:0007669"/>
    <property type="project" value="TreeGrafter"/>
</dbReference>
<gene>
    <name evidence="6" type="ORF">RN606_03925</name>
</gene>
<evidence type="ECO:0000256" key="4">
    <source>
        <dbReference type="ARBA" id="ARBA00022833"/>
    </source>
</evidence>
<dbReference type="GO" id="GO:0016811">
    <property type="term" value="F:hydrolase activity, acting on carbon-nitrogen (but not peptide) bonds, in linear amides"/>
    <property type="evidence" value="ECO:0007669"/>
    <property type="project" value="TreeGrafter"/>
</dbReference>
<evidence type="ECO:0000256" key="1">
    <source>
        <dbReference type="ARBA" id="ARBA00001947"/>
    </source>
</evidence>
<protein>
    <submittedName>
        <fullName evidence="6">Creatininase family protein</fullName>
    </submittedName>
</protein>
<dbReference type="EMBL" id="CP134879">
    <property type="protein sequence ID" value="WNM25305.1"/>
    <property type="molecule type" value="Genomic_DNA"/>
</dbReference>
<dbReference type="InterPro" id="IPR003785">
    <property type="entry name" value="Creatininase/forma_Hydrolase"/>
</dbReference>
<evidence type="ECO:0000313" key="7">
    <source>
        <dbReference type="Proteomes" id="UP001304125"/>
    </source>
</evidence>
<accession>A0AA96J8C5</accession>
<dbReference type="GO" id="GO:0046872">
    <property type="term" value="F:metal ion binding"/>
    <property type="evidence" value="ECO:0007669"/>
    <property type="project" value="UniProtKB-KW"/>
</dbReference>
<dbReference type="PANTHER" id="PTHR35005:SF1">
    <property type="entry name" value="2-AMINO-5-FORMYLAMINO-6-RIBOSYLAMINOPYRIMIDIN-4(3H)-ONE 5'-MONOPHOSPHATE DEFORMYLASE"/>
    <property type="match status" value="1"/>
</dbReference>
<dbReference type="PANTHER" id="PTHR35005">
    <property type="entry name" value="3-DEHYDRO-SCYLLO-INOSOSE HYDROLASE"/>
    <property type="match status" value="1"/>
</dbReference>
<proteinExistence type="inferred from homology"/>
<comment type="similarity">
    <text evidence="5">Belongs to the creatininase superfamily.</text>
</comment>
<comment type="cofactor">
    <cofactor evidence="1">
        <name>Zn(2+)</name>
        <dbReference type="ChEBI" id="CHEBI:29105"/>
    </cofactor>
</comment>
<dbReference type="InterPro" id="IPR024087">
    <property type="entry name" value="Creatininase-like_sf"/>
</dbReference>
<sequence length="256" mass="26837">MIELATSSWTDVQEHVAAGGTLAILPFGALEQHGPHLPLSTDTLQADGLARRLAARFDAILMPPVPYGQTWDNAGFPGTVSLSAATTTAVCLDLVRAVTGFGITTTVIVNGDYGNRLPLHSAAQQLATESVDVIVLDYPGLIEAGDEVKETPWAAPGLCHADEIETSLVMALAPGTVRSDRMAASYPELPADFGMRPLRFDTLSPSGVFGDPRPATADKGQRLLMLLEQHSAAAVQRHLDALGGAVHPSASAPDLS</sequence>